<evidence type="ECO:0000313" key="3">
    <source>
        <dbReference type="Proteomes" id="UP001286313"/>
    </source>
</evidence>
<feature type="region of interest" description="Disordered" evidence="1">
    <location>
        <begin position="1"/>
        <end position="68"/>
    </location>
</feature>
<dbReference type="AlphaFoldDB" id="A0AAE1KVJ1"/>
<proteinExistence type="predicted"/>
<feature type="compositionally biased region" description="Polar residues" evidence="1">
    <location>
        <begin position="153"/>
        <end position="196"/>
    </location>
</feature>
<feature type="compositionally biased region" description="Basic residues" evidence="1">
    <location>
        <begin position="205"/>
        <end position="223"/>
    </location>
</feature>
<name>A0AAE1KVJ1_PETCI</name>
<comment type="caution">
    <text evidence="2">The sequence shown here is derived from an EMBL/GenBank/DDBJ whole genome shotgun (WGS) entry which is preliminary data.</text>
</comment>
<keyword evidence="3" id="KW-1185">Reference proteome</keyword>
<feature type="region of interest" description="Disordered" evidence="1">
    <location>
        <begin position="363"/>
        <end position="384"/>
    </location>
</feature>
<accession>A0AAE1KVJ1</accession>
<evidence type="ECO:0000256" key="1">
    <source>
        <dbReference type="SAM" id="MobiDB-lite"/>
    </source>
</evidence>
<protein>
    <submittedName>
        <fullName evidence="2">Uncharacterized protein</fullName>
    </submittedName>
</protein>
<feature type="region of interest" description="Disordered" evidence="1">
    <location>
        <begin position="132"/>
        <end position="225"/>
    </location>
</feature>
<reference evidence="2" key="1">
    <citation type="submission" date="2023-10" db="EMBL/GenBank/DDBJ databases">
        <title>Genome assemblies of two species of porcelain crab, Petrolisthes cinctipes and Petrolisthes manimaculis (Anomura: Porcellanidae).</title>
        <authorList>
            <person name="Angst P."/>
        </authorList>
    </citation>
    <scope>NUCLEOTIDE SEQUENCE</scope>
    <source>
        <strain evidence="2">PB745_01</strain>
        <tissue evidence="2">Gill</tissue>
    </source>
</reference>
<feature type="compositionally biased region" description="Basic and acidic residues" evidence="1">
    <location>
        <begin position="35"/>
        <end position="60"/>
    </location>
</feature>
<dbReference type="Proteomes" id="UP001286313">
    <property type="component" value="Unassembled WGS sequence"/>
</dbReference>
<gene>
    <name evidence="2" type="ORF">Pcinc_009437</name>
</gene>
<dbReference type="EMBL" id="JAWQEG010000699">
    <property type="protein sequence ID" value="KAK3886404.1"/>
    <property type="molecule type" value="Genomic_DNA"/>
</dbReference>
<feature type="compositionally biased region" description="Polar residues" evidence="1">
    <location>
        <begin position="132"/>
        <end position="145"/>
    </location>
</feature>
<sequence length="384" mass="42624">MTQPDPTIYPHLKRRPTHDLTSNADAEPGGVPTTQDKERHYTGFPETLKEEKSGKLKSDGKSGGVKEGVKRRQNKWVVRSTLTAILVNIVSKTSRGCVSTCEAVRAVLKCRPVCIQNLTVRKIRKRVGDSLTRNPLFTPAPTTYNHGIRRRATSQPGTSRQHNSATSQPQSATFQSGTSGLISGATSQVHMPTSPDTTTTTNTYNHHHHHHHAHGYHPQHHPHQYQDSGCVLPEFAPTLYNTHQFYEQERERESFSEVRYEKHWNDNSSCWYDDGTPYGGGGGCGWGHVLVNGGNSTADQQHEGDTHERRTNAYCNTQTYTATQNNTGRLSDTYGNTGNATHATHSLTNTYGDTETETHATHSLTNTYGNTETETHATHSMTSH</sequence>
<evidence type="ECO:0000313" key="2">
    <source>
        <dbReference type="EMBL" id="KAK3886404.1"/>
    </source>
</evidence>
<organism evidence="2 3">
    <name type="scientific">Petrolisthes cinctipes</name>
    <name type="common">Flat porcelain crab</name>
    <dbReference type="NCBI Taxonomy" id="88211"/>
    <lineage>
        <taxon>Eukaryota</taxon>
        <taxon>Metazoa</taxon>
        <taxon>Ecdysozoa</taxon>
        <taxon>Arthropoda</taxon>
        <taxon>Crustacea</taxon>
        <taxon>Multicrustacea</taxon>
        <taxon>Malacostraca</taxon>
        <taxon>Eumalacostraca</taxon>
        <taxon>Eucarida</taxon>
        <taxon>Decapoda</taxon>
        <taxon>Pleocyemata</taxon>
        <taxon>Anomura</taxon>
        <taxon>Galatheoidea</taxon>
        <taxon>Porcellanidae</taxon>
        <taxon>Petrolisthes</taxon>
    </lineage>
</organism>